<feature type="compositionally biased region" description="Basic and acidic residues" evidence="1">
    <location>
        <begin position="52"/>
        <end position="62"/>
    </location>
</feature>
<reference evidence="3" key="1">
    <citation type="journal article" date="2019" name="Int. J. Syst. Evol. Microbiol.">
        <title>The Global Catalogue of Microorganisms (GCM) 10K type strain sequencing project: providing services to taxonomists for standard genome sequencing and annotation.</title>
        <authorList>
            <consortium name="The Broad Institute Genomics Platform"/>
            <consortium name="The Broad Institute Genome Sequencing Center for Infectious Disease"/>
            <person name="Wu L."/>
            <person name="Ma J."/>
        </authorList>
    </citation>
    <scope>NUCLEOTIDE SEQUENCE [LARGE SCALE GENOMIC DNA]</scope>
    <source>
        <strain evidence="3">JCM 17138</strain>
    </source>
</reference>
<feature type="region of interest" description="Disordered" evidence="1">
    <location>
        <begin position="45"/>
        <end position="70"/>
    </location>
</feature>
<sequence length="94" mass="10394">MRRDRAAPSRTSWWSVIYAVALGDCATECEQLVVHAGQFVELAGEGSGRRSVGVDDRAADREHKRRTNTRGDADLLEEAKAILRGYPTAVEARH</sequence>
<protein>
    <submittedName>
        <fullName evidence="2">Uncharacterized protein</fullName>
    </submittedName>
</protein>
<gene>
    <name evidence="2" type="ORF">GCM10022403_071270</name>
</gene>
<evidence type="ECO:0000313" key="3">
    <source>
        <dbReference type="Proteomes" id="UP001501009"/>
    </source>
</evidence>
<proteinExistence type="predicted"/>
<evidence type="ECO:0000256" key="1">
    <source>
        <dbReference type="SAM" id="MobiDB-lite"/>
    </source>
</evidence>
<comment type="caution">
    <text evidence="2">The sequence shown here is derived from an EMBL/GenBank/DDBJ whole genome shotgun (WGS) entry which is preliminary data.</text>
</comment>
<keyword evidence="3" id="KW-1185">Reference proteome</keyword>
<name>A0ABP7IW45_9ACTN</name>
<dbReference type="EMBL" id="BAABDE010000028">
    <property type="protein sequence ID" value="GAA3827812.1"/>
    <property type="molecule type" value="Genomic_DNA"/>
</dbReference>
<evidence type="ECO:0000313" key="2">
    <source>
        <dbReference type="EMBL" id="GAA3827812.1"/>
    </source>
</evidence>
<accession>A0ABP7IW45</accession>
<dbReference type="Proteomes" id="UP001501009">
    <property type="component" value="Unassembled WGS sequence"/>
</dbReference>
<organism evidence="2 3">
    <name type="scientific">Streptomyces coacervatus</name>
    <dbReference type="NCBI Taxonomy" id="647381"/>
    <lineage>
        <taxon>Bacteria</taxon>
        <taxon>Bacillati</taxon>
        <taxon>Actinomycetota</taxon>
        <taxon>Actinomycetes</taxon>
        <taxon>Kitasatosporales</taxon>
        <taxon>Streptomycetaceae</taxon>
        <taxon>Streptomyces</taxon>
    </lineage>
</organism>